<dbReference type="InterPro" id="IPR043502">
    <property type="entry name" value="DNA/RNA_pol_sf"/>
</dbReference>
<evidence type="ECO:0000259" key="1">
    <source>
        <dbReference type="PROSITE" id="PS50878"/>
    </source>
</evidence>
<dbReference type="InterPro" id="IPR051320">
    <property type="entry name" value="Viral_Replic_Matur_Polypro"/>
</dbReference>
<dbReference type="PANTHER" id="PTHR33064">
    <property type="entry name" value="POL PROTEIN"/>
    <property type="match status" value="1"/>
</dbReference>
<evidence type="ECO:0000313" key="2">
    <source>
        <dbReference type="EMBL" id="GBL81703.1"/>
    </source>
</evidence>
<evidence type="ECO:0000313" key="3">
    <source>
        <dbReference type="Proteomes" id="UP000499080"/>
    </source>
</evidence>
<dbReference type="Pfam" id="PF00078">
    <property type="entry name" value="RVT_1"/>
    <property type="match status" value="1"/>
</dbReference>
<proteinExistence type="predicted"/>
<dbReference type="Gene3D" id="3.30.70.270">
    <property type="match status" value="2"/>
</dbReference>
<dbReference type="SUPFAM" id="SSF56672">
    <property type="entry name" value="DNA/RNA polymerases"/>
    <property type="match status" value="1"/>
</dbReference>
<reference evidence="2 3" key="1">
    <citation type="journal article" date="2019" name="Sci. Rep.">
        <title>Orb-weaving spider Araneus ventricosus genome elucidates the spidroin gene catalogue.</title>
        <authorList>
            <person name="Kono N."/>
            <person name="Nakamura H."/>
            <person name="Ohtoshi R."/>
            <person name="Moran D.A.P."/>
            <person name="Shinohara A."/>
            <person name="Yoshida Y."/>
            <person name="Fujiwara M."/>
            <person name="Mori M."/>
            <person name="Tomita M."/>
            <person name="Arakawa K."/>
        </authorList>
    </citation>
    <scope>NUCLEOTIDE SEQUENCE [LARGE SCALE GENOMIC DNA]</scope>
</reference>
<protein>
    <submittedName>
        <fullName evidence="2">Transposon Ty3-G Gag-Pol polyprotein</fullName>
    </submittedName>
</protein>
<organism evidence="2 3">
    <name type="scientific">Araneus ventricosus</name>
    <name type="common">Orbweaver spider</name>
    <name type="synonym">Epeira ventricosa</name>
    <dbReference type="NCBI Taxonomy" id="182803"/>
    <lineage>
        <taxon>Eukaryota</taxon>
        <taxon>Metazoa</taxon>
        <taxon>Ecdysozoa</taxon>
        <taxon>Arthropoda</taxon>
        <taxon>Chelicerata</taxon>
        <taxon>Arachnida</taxon>
        <taxon>Araneae</taxon>
        <taxon>Araneomorphae</taxon>
        <taxon>Entelegynae</taxon>
        <taxon>Araneoidea</taxon>
        <taxon>Araneidae</taxon>
        <taxon>Araneus</taxon>
    </lineage>
</organism>
<dbReference type="Proteomes" id="UP000499080">
    <property type="component" value="Unassembled WGS sequence"/>
</dbReference>
<accession>A0A4Y2APG0</accession>
<dbReference type="EMBL" id="BGPR01000026">
    <property type="protein sequence ID" value="GBL81703.1"/>
    <property type="molecule type" value="Genomic_DNA"/>
</dbReference>
<sequence>MVKKKDGTSRMCIDYRKLNQKLVKDRFPLPLIEHVLDTLQEAKVYSALDLSNGFFHVDVDEDCRKFTSFIVPDGQFEFNKVPFELSTSPGVFKRYVTSVFRDLTLKGIVVSYMDDLIVPTKSEIEGLKKFKIVFETAKKYGLEIRCNKCQFLMQQVEFLGHIIENGTISPSIAKTLAVRKFPEPTNVKQVQRFLGLTGYFRKCIKDWETIK</sequence>
<dbReference type="CDD" id="cd01647">
    <property type="entry name" value="RT_LTR"/>
    <property type="match status" value="1"/>
</dbReference>
<gene>
    <name evidence="2" type="primary">TY3B-G_316</name>
    <name evidence="2" type="ORF">AVEN_93480_1</name>
</gene>
<feature type="domain" description="Reverse transcriptase" evidence="1">
    <location>
        <begin position="1"/>
        <end position="163"/>
    </location>
</feature>
<dbReference type="InterPro" id="IPR043128">
    <property type="entry name" value="Rev_trsase/Diguanyl_cyclase"/>
</dbReference>
<dbReference type="PANTHER" id="PTHR33064:SF37">
    <property type="entry name" value="RIBONUCLEASE H"/>
    <property type="match status" value="1"/>
</dbReference>
<dbReference type="GO" id="GO:0071897">
    <property type="term" value="P:DNA biosynthetic process"/>
    <property type="evidence" value="ECO:0007669"/>
    <property type="project" value="UniProtKB-ARBA"/>
</dbReference>
<keyword evidence="3" id="KW-1185">Reference proteome</keyword>
<dbReference type="InterPro" id="IPR000477">
    <property type="entry name" value="RT_dom"/>
</dbReference>
<name>A0A4Y2APG0_ARAVE</name>
<dbReference type="PROSITE" id="PS50878">
    <property type="entry name" value="RT_POL"/>
    <property type="match status" value="1"/>
</dbReference>
<dbReference type="AlphaFoldDB" id="A0A4Y2APG0"/>
<dbReference type="Gene3D" id="3.10.10.10">
    <property type="entry name" value="HIV Type 1 Reverse Transcriptase, subunit A, domain 1"/>
    <property type="match status" value="1"/>
</dbReference>
<dbReference type="OrthoDB" id="8050260at2759"/>
<comment type="caution">
    <text evidence="2">The sequence shown here is derived from an EMBL/GenBank/DDBJ whole genome shotgun (WGS) entry which is preliminary data.</text>
</comment>